<protein>
    <submittedName>
        <fullName evidence="2">Uncharacterized protein</fullName>
    </submittedName>
</protein>
<dbReference type="EMBL" id="JAUHTB010000029">
    <property type="protein sequence ID" value="MDN4507587.1"/>
    <property type="molecule type" value="Genomic_DNA"/>
</dbReference>
<dbReference type="Proteomes" id="UP001172702">
    <property type="component" value="Unassembled WGS sequence"/>
</dbReference>
<organism evidence="2 3">
    <name type="scientific">Dietzia maris</name>
    <dbReference type="NCBI Taxonomy" id="37915"/>
    <lineage>
        <taxon>Bacteria</taxon>
        <taxon>Bacillati</taxon>
        <taxon>Actinomycetota</taxon>
        <taxon>Actinomycetes</taxon>
        <taxon>Mycobacteriales</taxon>
        <taxon>Dietziaceae</taxon>
        <taxon>Dietzia</taxon>
    </lineage>
</organism>
<comment type="caution">
    <text evidence="2">The sequence shown here is derived from an EMBL/GenBank/DDBJ whole genome shotgun (WGS) entry which is preliminary data.</text>
</comment>
<name>A0ABT8H5U3_9ACTN</name>
<feature type="region of interest" description="Disordered" evidence="1">
    <location>
        <begin position="1"/>
        <end position="90"/>
    </location>
</feature>
<evidence type="ECO:0000313" key="2">
    <source>
        <dbReference type="EMBL" id="MDN4507587.1"/>
    </source>
</evidence>
<evidence type="ECO:0000313" key="3">
    <source>
        <dbReference type="Proteomes" id="UP001172702"/>
    </source>
</evidence>
<keyword evidence="3" id="KW-1185">Reference proteome</keyword>
<accession>A0ABT8H5U3</accession>
<gene>
    <name evidence="2" type="ORF">QYF62_16220</name>
</gene>
<proteinExistence type="predicted"/>
<sequence>MVGSGDDRGDDDEVAVHRPGDGSVGPLGVRGDLVDDPPQQVERRSLGRARPADLPVREVEHGGGASTDVHHEVDDLGDGGPGHDQPGETFVEVDDAGEAGGLGVGGVEGVAGVVEFTATTGSAFGGGEGDRDLVGEQGEEGDLVLGEVAFGAVGGEQYPGEPAERAHRDAEDGGEALLDDDRVDDVGVLLVGEVVAGPAGCHRLGDLPAEAETHAEADGVEAGAGRALGHAHVGVATLGVEQHDVRQVGAHDLAGGVPCSTAATSTRSASKASTPGLHSCPSISFHTGRQYSMASAESSLVCTTPTVHLPPALSLKFRATRVPSASGTRQ</sequence>
<evidence type="ECO:0000256" key="1">
    <source>
        <dbReference type="SAM" id="MobiDB-lite"/>
    </source>
</evidence>
<reference evidence="2 3" key="1">
    <citation type="submission" date="2023-07" db="EMBL/GenBank/DDBJ databases">
        <title>Strategy for survival of the halotoleranting strain Dietzia MX2 from the Yakshinskoe mineral salts deposit.</title>
        <authorList>
            <person name="Kharitonova M.A."/>
            <person name="Kupriyanova-Ashina F.G."/>
            <person name="Shakirov T.R."/>
            <person name="Vafina M.S."/>
            <person name="Ilinskaya O.N."/>
        </authorList>
    </citation>
    <scope>NUCLEOTIDE SEQUENCE [LARGE SCALE GENOMIC DNA]</scope>
    <source>
        <strain evidence="2 3">MX2</strain>
    </source>
</reference>